<proteinExistence type="predicted"/>
<organism evidence="1 2">
    <name type="scientific">Novosphingobium fluoreni</name>
    <dbReference type="NCBI Taxonomy" id="1391222"/>
    <lineage>
        <taxon>Bacteria</taxon>
        <taxon>Pseudomonadati</taxon>
        <taxon>Pseudomonadota</taxon>
        <taxon>Alphaproteobacteria</taxon>
        <taxon>Sphingomonadales</taxon>
        <taxon>Sphingomonadaceae</taxon>
        <taxon>Novosphingobium</taxon>
    </lineage>
</organism>
<evidence type="ECO:0000313" key="2">
    <source>
        <dbReference type="Proteomes" id="UP000561459"/>
    </source>
</evidence>
<dbReference type="AlphaFoldDB" id="A0A7W6FYD6"/>
<dbReference type="Proteomes" id="UP000561459">
    <property type="component" value="Unassembled WGS sequence"/>
</dbReference>
<evidence type="ECO:0000313" key="1">
    <source>
        <dbReference type="EMBL" id="MBB3940334.1"/>
    </source>
</evidence>
<dbReference type="RefSeq" id="WP_183616969.1">
    <property type="nucleotide sequence ID" value="NZ_JACIDY010000004.1"/>
</dbReference>
<sequence>MRYLFEVSSRAVAGREAEYEAWYDQTHVHEVLALPGFLSCERFERSAPDGSVQEFVAIYEVETDDPQALLHSLFAAAPTMKMTDAIDQTSARFDVLRPLGQKVSAKN</sequence>
<dbReference type="EMBL" id="JACIDY010000004">
    <property type="protein sequence ID" value="MBB3940334.1"/>
    <property type="molecule type" value="Genomic_DNA"/>
</dbReference>
<comment type="caution">
    <text evidence="1">The sequence shown here is derived from an EMBL/GenBank/DDBJ whole genome shotgun (WGS) entry which is preliminary data.</text>
</comment>
<accession>A0A7W6FYD6</accession>
<keyword evidence="2" id="KW-1185">Reference proteome</keyword>
<dbReference type="InterPro" id="IPR011008">
    <property type="entry name" value="Dimeric_a/b-barrel"/>
</dbReference>
<reference evidence="1 2" key="1">
    <citation type="submission" date="2020-08" db="EMBL/GenBank/DDBJ databases">
        <title>Genomic Encyclopedia of Type Strains, Phase IV (KMG-IV): sequencing the most valuable type-strain genomes for metagenomic binning, comparative biology and taxonomic classification.</title>
        <authorList>
            <person name="Goeker M."/>
        </authorList>
    </citation>
    <scope>NUCLEOTIDE SEQUENCE [LARGE SCALE GENOMIC DNA]</scope>
    <source>
        <strain evidence="1 2">DSM 27568</strain>
    </source>
</reference>
<evidence type="ECO:0008006" key="3">
    <source>
        <dbReference type="Google" id="ProtNLM"/>
    </source>
</evidence>
<name>A0A7W6FYD6_9SPHN</name>
<gene>
    <name evidence="1" type="ORF">GGR39_001991</name>
</gene>
<protein>
    <recommendedName>
        <fullName evidence="3">REDY-like protein HapK</fullName>
    </recommendedName>
</protein>
<dbReference type="SUPFAM" id="SSF54909">
    <property type="entry name" value="Dimeric alpha+beta barrel"/>
    <property type="match status" value="1"/>
</dbReference>